<accession>A0ABU2G818</accession>
<evidence type="ECO:0000313" key="2">
    <source>
        <dbReference type="EMBL" id="MDS0296571.1"/>
    </source>
</evidence>
<dbReference type="EMBL" id="JAMQOQ010000007">
    <property type="protein sequence ID" value="MDS0296571.1"/>
    <property type="molecule type" value="Genomic_DNA"/>
</dbReference>
<reference evidence="2 3" key="1">
    <citation type="submission" date="2022-06" db="EMBL/GenBank/DDBJ databases">
        <title>Halogeometricum sp. a new haloarchaeum isolate from saline soil.</title>
        <authorList>
            <person name="Strakova D."/>
            <person name="Galisteo C."/>
            <person name="Sanchez-Porro C."/>
            <person name="Ventosa A."/>
        </authorList>
    </citation>
    <scope>NUCLEOTIDE SEQUENCE [LARGE SCALE GENOMIC DNA]</scope>
    <source>
        <strain evidence="3">S3BR25-2</strain>
    </source>
</reference>
<name>A0ABU2G818_9EURY</name>
<protein>
    <recommendedName>
        <fullName evidence="1">Halobacterial output domain-containing protein</fullName>
    </recommendedName>
</protein>
<proteinExistence type="predicted"/>
<sequence>MTTATDRNRGTAQTRVRADEAPSEAVFRLIMEVKQAPESEILPLFHAINPIALDNLFQYADPDTIQLEVDLEYDDLLIKVSDELVTARRW</sequence>
<dbReference type="InterPro" id="IPR040624">
    <property type="entry name" value="HalOD1"/>
</dbReference>
<dbReference type="Proteomes" id="UP001254813">
    <property type="component" value="Unassembled WGS sequence"/>
</dbReference>
<comment type="caution">
    <text evidence="2">The sequence shown here is derived from an EMBL/GenBank/DDBJ whole genome shotgun (WGS) entry which is preliminary data.</text>
</comment>
<organism evidence="2 3">
    <name type="scientific">Halogeometricum luteum</name>
    <dbReference type="NCBI Taxonomy" id="2950537"/>
    <lineage>
        <taxon>Archaea</taxon>
        <taxon>Methanobacteriati</taxon>
        <taxon>Methanobacteriota</taxon>
        <taxon>Stenosarchaea group</taxon>
        <taxon>Halobacteria</taxon>
        <taxon>Halobacteriales</taxon>
        <taxon>Haloferacaceae</taxon>
        <taxon>Halogeometricum</taxon>
    </lineage>
</organism>
<feature type="domain" description="Halobacterial output" evidence="1">
    <location>
        <begin position="19"/>
        <end position="82"/>
    </location>
</feature>
<gene>
    <name evidence="2" type="ORF">NDI79_20565</name>
</gene>
<keyword evidence="3" id="KW-1185">Reference proteome</keyword>
<dbReference type="RefSeq" id="WP_310930584.1">
    <property type="nucleotide sequence ID" value="NZ_JAMQOQ010000007.1"/>
</dbReference>
<dbReference type="Pfam" id="PF18545">
    <property type="entry name" value="HalOD1"/>
    <property type="match status" value="1"/>
</dbReference>
<evidence type="ECO:0000313" key="3">
    <source>
        <dbReference type="Proteomes" id="UP001254813"/>
    </source>
</evidence>
<evidence type="ECO:0000259" key="1">
    <source>
        <dbReference type="Pfam" id="PF18545"/>
    </source>
</evidence>